<evidence type="ECO:0000313" key="2">
    <source>
        <dbReference type="EMBL" id="TKC34385.1"/>
    </source>
</evidence>
<accession>A0A4U1EE44</accession>
<feature type="compositionally biased region" description="Polar residues" evidence="1">
    <location>
        <begin position="88"/>
        <end position="102"/>
    </location>
</feature>
<dbReference type="AlphaFoldDB" id="A0A4U1EE44"/>
<dbReference type="EMBL" id="RWIC01001901">
    <property type="protein sequence ID" value="TKC34385.1"/>
    <property type="molecule type" value="Genomic_DNA"/>
</dbReference>
<protein>
    <submittedName>
        <fullName evidence="2">Uncharacterized protein</fullName>
    </submittedName>
</protein>
<feature type="non-terminal residue" evidence="2">
    <location>
        <position position="1"/>
    </location>
</feature>
<dbReference type="Proteomes" id="UP000308365">
    <property type="component" value="Unassembled WGS sequence"/>
</dbReference>
<evidence type="ECO:0000256" key="1">
    <source>
        <dbReference type="SAM" id="MobiDB-lite"/>
    </source>
</evidence>
<reference evidence="3" key="1">
    <citation type="journal article" date="2019" name="IScience">
        <title>Narwhal Genome Reveals Long-Term Low Genetic Diversity despite Current Large Abundance Size.</title>
        <authorList>
            <person name="Westbury M.V."/>
            <person name="Petersen B."/>
            <person name="Garde E."/>
            <person name="Heide-Jorgensen M.P."/>
            <person name="Lorenzen E.D."/>
        </authorList>
    </citation>
    <scope>NUCLEOTIDE SEQUENCE [LARGE SCALE GENOMIC DNA]</scope>
</reference>
<name>A0A4U1EE44_MONMO</name>
<comment type="caution">
    <text evidence="2">The sequence shown here is derived from an EMBL/GenBank/DDBJ whole genome shotgun (WGS) entry which is preliminary data.</text>
</comment>
<feature type="region of interest" description="Disordered" evidence="1">
    <location>
        <begin position="67"/>
        <end position="106"/>
    </location>
</feature>
<organism evidence="2 3">
    <name type="scientific">Monodon monoceros</name>
    <name type="common">Narwhal</name>
    <name type="synonym">Ceratodon monodon</name>
    <dbReference type="NCBI Taxonomy" id="40151"/>
    <lineage>
        <taxon>Eukaryota</taxon>
        <taxon>Metazoa</taxon>
        <taxon>Chordata</taxon>
        <taxon>Craniata</taxon>
        <taxon>Vertebrata</taxon>
        <taxon>Euteleostomi</taxon>
        <taxon>Mammalia</taxon>
        <taxon>Eutheria</taxon>
        <taxon>Laurasiatheria</taxon>
        <taxon>Artiodactyla</taxon>
        <taxon>Whippomorpha</taxon>
        <taxon>Cetacea</taxon>
        <taxon>Odontoceti</taxon>
        <taxon>Monodontidae</taxon>
        <taxon>Monodon</taxon>
    </lineage>
</organism>
<feature type="compositionally biased region" description="Basic and acidic residues" evidence="1">
    <location>
        <begin position="67"/>
        <end position="82"/>
    </location>
</feature>
<proteinExistence type="predicted"/>
<sequence>GAGAPAGLRHRYCGKQTRMRAQGPVVFPAFGMRISKAGPGVCGGRCRVTAIVQLREDGCCRSCMGLRRREGGPFTPETDHRTARTRGRSTSQTEKNSLTEQPGVSPVSKAISAAAASTCGGFPGGTETGILS</sequence>
<gene>
    <name evidence="2" type="ORF">EI555_007130</name>
</gene>
<evidence type="ECO:0000313" key="3">
    <source>
        <dbReference type="Proteomes" id="UP000308365"/>
    </source>
</evidence>